<organism evidence="1 2">
    <name type="scientific">Portunus trituberculatus</name>
    <name type="common">Swimming crab</name>
    <name type="synonym">Neptunus trituberculatus</name>
    <dbReference type="NCBI Taxonomy" id="210409"/>
    <lineage>
        <taxon>Eukaryota</taxon>
        <taxon>Metazoa</taxon>
        <taxon>Ecdysozoa</taxon>
        <taxon>Arthropoda</taxon>
        <taxon>Crustacea</taxon>
        <taxon>Multicrustacea</taxon>
        <taxon>Malacostraca</taxon>
        <taxon>Eumalacostraca</taxon>
        <taxon>Eucarida</taxon>
        <taxon>Decapoda</taxon>
        <taxon>Pleocyemata</taxon>
        <taxon>Brachyura</taxon>
        <taxon>Eubrachyura</taxon>
        <taxon>Portunoidea</taxon>
        <taxon>Portunidae</taxon>
        <taxon>Portuninae</taxon>
        <taxon>Portunus</taxon>
    </lineage>
</organism>
<name>A0A5B7CRF7_PORTR</name>
<protein>
    <submittedName>
        <fullName evidence="1">Uncharacterized protein</fullName>
    </submittedName>
</protein>
<dbReference type="EMBL" id="VSRR010000153">
    <property type="protein sequence ID" value="MPC11244.1"/>
    <property type="molecule type" value="Genomic_DNA"/>
</dbReference>
<accession>A0A5B7CRF7</accession>
<gene>
    <name evidence="1" type="ORF">E2C01_003906</name>
</gene>
<dbReference type="AlphaFoldDB" id="A0A5B7CRF7"/>
<dbReference type="Proteomes" id="UP000324222">
    <property type="component" value="Unassembled WGS sequence"/>
</dbReference>
<keyword evidence="2" id="KW-1185">Reference proteome</keyword>
<evidence type="ECO:0000313" key="1">
    <source>
        <dbReference type="EMBL" id="MPC11244.1"/>
    </source>
</evidence>
<evidence type="ECO:0000313" key="2">
    <source>
        <dbReference type="Proteomes" id="UP000324222"/>
    </source>
</evidence>
<comment type="caution">
    <text evidence="1">The sequence shown here is derived from an EMBL/GenBank/DDBJ whole genome shotgun (WGS) entry which is preliminary data.</text>
</comment>
<sequence length="163" mass="17409">MMCTCAVCREHRHRGCRLLLHTTLGTAWLPSVSPRVSDYYSVNISASPAEGARPDHSTAPITLTSDRTARHPLCGGGHKHPVWHIMGYLWDPTRCEARRPVCVMGTLAGCGAKRSVCVMGTLAGCGARRPVCVMGTLAGYRARLPAPKDIEGQGSTTLAASLV</sequence>
<reference evidence="1 2" key="1">
    <citation type="submission" date="2019-05" db="EMBL/GenBank/DDBJ databases">
        <title>Another draft genome of Portunus trituberculatus and its Hox gene families provides insights of decapod evolution.</title>
        <authorList>
            <person name="Jeong J.-H."/>
            <person name="Song I."/>
            <person name="Kim S."/>
            <person name="Choi T."/>
            <person name="Kim D."/>
            <person name="Ryu S."/>
            <person name="Kim W."/>
        </authorList>
    </citation>
    <scope>NUCLEOTIDE SEQUENCE [LARGE SCALE GENOMIC DNA]</scope>
    <source>
        <tissue evidence="1">Muscle</tissue>
    </source>
</reference>
<proteinExistence type="predicted"/>